<dbReference type="EnsemblMetazoa" id="MESCA010881-RA">
    <property type="protein sequence ID" value="MESCA010881-PA"/>
    <property type="gene ID" value="MESCA010881"/>
</dbReference>
<proteinExistence type="predicted"/>
<evidence type="ECO:0000313" key="1">
    <source>
        <dbReference type="EnsemblMetazoa" id="MESCA010881-PA"/>
    </source>
</evidence>
<accession>T1H3P7</accession>
<dbReference type="EMBL" id="CAQQ02143943">
    <property type="status" value="NOT_ANNOTATED_CDS"/>
    <property type="molecule type" value="Genomic_DNA"/>
</dbReference>
<dbReference type="AlphaFoldDB" id="T1H3P7"/>
<name>T1H3P7_MEGSC</name>
<dbReference type="Proteomes" id="UP000015102">
    <property type="component" value="Unassembled WGS sequence"/>
</dbReference>
<sequence>MNLRCVLLVGGLAQILQRKRVLIIANICSSHGSNIGIDGQITRWNDMLKQEHAAFNTSAGMGQIFTLRQIIEKTYDNLLDAY</sequence>
<reference evidence="2" key="1">
    <citation type="submission" date="2013-02" db="EMBL/GenBank/DDBJ databases">
        <authorList>
            <person name="Hughes D."/>
        </authorList>
    </citation>
    <scope>NUCLEOTIDE SEQUENCE</scope>
    <source>
        <strain>Durham</strain>
        <strain evidence="2">NC isolate 2 -- Noor lab</strain>
    </source>
</reference>
<protein>
    <submittedName>
        <fullName evidence="1">Uncharacterized protein</fullName>
    </submittedName>
</protein>
<dbReference type="HOGENOM" id="CLU_2560893_0_0_1"/>
<organism evidence="1 2">
    <name type="scientific">Megaselia scalaris</name>
    <name type="common">Humpbacked fly</name>
    <name type="synonym">Phora scalaris</name>
    <dbReference type="NCBI Taxonomy" id="36166"/>
    <lineage>
        <taxon>Eukaryota</taxon>
        <taxon>Metazoa</taxon>
        <taxon>Ecdysozoa</taxon>
        <taxon>Arthropoda</taxon>
        <taxon>Hexapoda</taxon>
        <taxon>Insecta</taxon>
        <taxon>Pterygota</taxon>
        <taxon>Neoptera</taxon>
        <taxon>Endopterygota</taxon>
        <taxon>Diptera</taxon>
        <taxon>Brachycera</taxon>
        <taxon>Muscomorpha</taxon>
        <taxon>Platypezoidea</taxon>
        <taxon>Phoridae</taxon>
        <taxon>Megaseliini</taxon>
        <taxon>Megaselia</taxon>
    </lineage>
</organism>
<keyword evidence="2" id="KW-1185">Reference proteome</keyword>
<reference evidence="1" key="2">
    <citation type="submission" date="2015-06" db="UniProtKB">
        <authorList>
            <consortium name="EnsemblMetazoa"/>
        </authorList>
    </citation>
    <scope>IDENTIFICATION</scope>
</reference>
<dbReference type="EMBL" id="CAQQ02143944">
    <property type="status" value="NOT_ANNOTATED_CDS"/>
    <property type="molecule type" value="Genomic_DNA"/>
</dbReference>
<evidence type="ECO:0000313" key="2">
    <source>
        <dbReference type="Proteomes" id="UP000015102"/>
    </source>
</evidence>